<dbReference type="RefSeq" id="XP_024405727.1">
    <property type="nucleotide sequence ID" value="XM_024549497.1"/>
</dbReference>
<gene>
    <name evidence="1" type="ORF">TGAM01_v204737</name>
</gene>
<evidence type="ECO:0000313" key="1">
    <source>
        <dbReference type="EMBL" id="PON26261.1"/>
    </source>
</evidence>
<name>A0A2P4ZPP3_9HYPO</name>
<organism evidence="1 2">
    <name type="scientific">Trichoderma gamsii</name>
    <dbReference type="NCBI Taxonomy" id="398673"/>
    <lineage>
        <taxon>Eukaryota</taxon>
        <taxon>Fungi</taxon>
        <taxon>Dikarya</taxon>
        <taxon>Ascomycota</taxon>
        <taxon>Pezizomycotina</taxon>
        <taxon>Sordariomycetes</taxon>
        <taxon>Hypocreomycetidae</taxon>
        <taxon>Hypocreales</taxon>
        <taxon>Hypocreaceae</taxon>
        <taxon>Trichoderma</taxon>
    </lineage>
</organism>
<comment type="caution">
    <text evidence="1">The sequence shown here is derived from an EMBL/GenBank/DDBJ whole genome shotgun (WGS) entry which is preliminary data.</text>
</comment>
<dbReference type="GeneID" id="36347537"/>
<dbReference type="Proteomes" id="UP000054821">
    <property type="component" value="Unassembled WGS sequence"/>
</dbReference>
<proteinExistence type="predicted"/>
<sequence>MSSLWMVSPSSPKPWLPRFSYHPLLSTAASHRCSAQKQRKAHGEETILAAGAIRTPQKLNSNNLFHIPELVKVIHIDDFASKLHLFHGSCSNSRL</sequence>
<accession>A0A2P4ZPP3</accession>
<dbReference type="AlphaFoldDB" id="A0A2P4ZPP3"/>
<evidence type="ECO:0000313" key="2">
    <source>
        <dbReference type="Proteomes" id="UP000054821"/>
    </source>
</evidence>
<protein>
    <submittedName>
        <fullName evidence="1">Uncharacterized protein</fullName>
    </submittedName>
</protein>
<dbReference type="EMBL" id="JPDN02000014">
    <property type="protein sequence ID" value="PON26261.1"/>
    <property type="molecule type" value="Genomic_DNA"/>
</dbReference>
<reference evidence="1 2" key="1">
    <citation type="journal article" date="2016" name="Genome Announc.">
        <title>Draft Whole-Genome Sequence of Trichoderma gamsii T6085, a Promising Biocontrol Agent of Fusarium Head Blight on Wheat.</title>
        <authorList>
            <person name="Baroncelli R."/>
            <person name="Zapparata A."/>
            <person name="Piaggeschi G."/>
            <person name="Sarrocco S."/>
            <person name="Vannacci G."/>
        </authorList>
    </citation>
    <scope>NUCLEOTIDE SEQUENCE [LARGE SCALE GENOMIC DNA]</scope>
    <source>
        <strain evidence="1 2">T6085</strain>
    </source>
</reference>
<keyword evidence="2" id="KW-1185">Reference proteome</keyword>